<evidence type="ECO:0000256" key="2">
    <source>
        <dbReference type="ARBA" id="ARBA00023157"/>
    </source>
</evidence>
<dbReference type="PROSITE" id="PS50041">
    <property type="entry name" value="C_TYPE_LECTIN_2"/>
    <property type="match status" value="1"/>
</dbReference>
<feature type="chain" id="PRO_5002111985" description="C-type lectin domain-containing protein" evidence="4">
    <location>
        <begin position="19"/>
        <end position="231"/>
    </location>
</feature>
<dbReference type="Pfam" id="PF00059">
    <property type="entry name" value="Lectin_C"/>
    <property type="match status" value="1"/>
</dbReference>
<keyword evidence="3" id="KW-0325">Glycoprotein</keyword>
<dbReference type="InterPro" id="IPR001304">
    <property type="entry name" value="C-type_lectin-like"/>
</dbReference>
<dbReference type="PANTHER" id="PTHR46490:SF6">
    <property type="entry name" value="ASIALOGLYCOPROTEIN RECEPTOR 1-LIKE-RELATED"/>
    <property type="match status" value="1"/>
</dbReference>
<name>A0A0B6YT51_9EUPU</name>
<dbReference type="EMBL" id="HACG01012066">
    <property type="protein sequence ID" value="CEK58931.1"/>
    <property type="molecule type" value="Transcribed_RNA"/>
</dbReference>
<dbReference type="CDD" id="cd00037">
    <property type="entry name" value="CLECT"/>
    <property type="match status" value="1"/>
</dbReference>
<keyword evidence="2" id="KW-1015">Disulfide bond</keyword>
<dbReference type="SUPFAM" id="SSF56436">
    <property type="entry name" value="C-type lectin-like"/>
    <property type="match status" value="1"/>
</dbReference>
<dbReference type="InterPro" id="IPR016187">
    <property type="entry name" value="CTDL_fold"/>
</dbReference>
<dbReference type="Pfam" id="PF00024">
    <property type="entry name" value="PAN_1"/>
    <property type="match status" value="1"/>
</dbReference>
<dbReference type="GO" id="GO:0030246">
    <property type="term" value="F:carbohydrate binding"/>
    <property type="evidence" value="ECO:0007669"/>
    <property type="project" value="UniProtKB-KW"/>
</dbReference>
<gene>
    <name evidence="6" type="primary">ORF34632</name>
</gene>
<evidence type="ECO:0000256" key="4">
    <source>
        <dbReference type="SAM" id="SignalP"/>
    </source>
</evidence>
<evidence type="ECO:0000256" key="1">
    <source>
        <dbReference type="ARBA" id="ARBA00022734"/>
    </source>
</evidence>
<sequence>MLLSLIWIFTQLLLQIRGQTWHEFEGHCYTILSVKNNFDTCKYSCQQYGAYILELEAELELQFVRTLIDGSTDQYWVGLDFNNSTQKFYWDRDGQEPLSSMWMTSEPNLSGRCVRLATEAQAGTSSGANTFLLGDHYCTSSYRVICEKNVDMMEAVNYREIITSAANRCPMVTYPTRSKLHCARNCSKNKFCIGFQYNDRTQACTPYRFTTSCATPQISPLSMYIMEYARC</sequence>
<dbReference type="AlphaFoldDB" id="A0A0B6YT51"/>
<dbReference type="InterPro" id="IPR003609">
    <property type="entry name" value="Pan_app"/>
</dbReference>
<keyword evidence="1" id="KW-0430">Lectin</keyword>
<evidence type="ECO:0000256" key="3">
    <source>
        <dbReference type="ARBA" id="ARBA00023180"/>
    </source>
</evidence>
<dbReference type="InterPro" id="IPR052309">
    <property type="entry name" value="C-type_Lectin_Domain_Fam1"/>
</dbReference>
<protein>
    <recommendedName>
        <fullName evidence="5">C-type lectin domain-containing protein</fullName>
    </recommendedName>
</protein>
<reference evidence="6" key="1">
    <citation type="submission" date="2014-12" db="EMBL/GenBank/DDBJ databases">
        <title>Insight into the proteome of Arion vulgaris.</title>
        <authorList>
            <person name="Aradska J."/>
            <person name="Bulat T."/>
            <person name="Smidak R."/>
            <person name="Sarate P."/>
            <person name="Gangsoo J."/>
            <person name="Sialana F."/>
            <person name="Bilban M."/>
            <person name="Lubec G."/>
        </authorList>
    </citation>
    <scope>NUCLEOTIDE SEQUENCE</scope>
    <source>
        <tissue evidence="6">Skin</tissue>
    </source>
</reference>
<feature type="domain" description="C-type lectin" evidence="5">
    <location>
        <begin position="24"/>
        <end position="147"/>
    </location>
</feature>
<dbReference type="Gene3D" id="3.10.100.10">
    <property type="entry name" value="Mannose-Binding Protein A, subunit A"/>
    <property type="match status" value="1"/>
</dbReference>
<dbReference type="PANTHER" id="PTHR46490">
    <property type="entry name" value="C-TYPE LECTIN DOMAIN FAMILY 12 MEMBER A-RELATED"/>
    <property type="match status" value="1"/>
</dbReference>
<evidence type="ECO:0000259" key="5">
    <source>
        <dbReference type="PROSITE" id="PS50041"/>
    </source>
</evidence>
<evidence type="ECO:0000313" key="6">
    <source>
        <dbReference type="EMBL" id="CEK58931.1"/>
    </source>
</evidence>
<proteinExistence type="predicted"/>
<keyword evidence="4" id="KW-0732">Signal</keyword>
<dbReference type="SMART" id="SM00034">
    <property type="entry name" value="CLECT"/>
    <property type="match status" value="1"/>
</dbReference>
<dbReference type="InterPro" id="IPR016186">
    <property type="entry name" value="C-type_lectin-like/link_sf"/>
</dbReference>
<organism evidence="6">
    <name type="scientific">Arion vulgaris</name>
    <dbReference type="NCBI Taxonomy" id="1028688"/>
    <lineage>
        <taxon>Eukaryota</taxon>
        <taxon>Metazoa</taxon>
        <taxon>Spiralia</taxon>
        <taxon>Lophotrochozoa</taxon>
        <taxon>Mollusca</taxon>
        <taxon>Gastropoda</taxon>
        <taxon>Heterobranchia</taxon>
        <taxon>Euthyneura</taxon>
        <taxon>Panpulmonata</taxon>
        <taxon>Eupulmonata</taxon>
        <taxon>Stylommatophora</taxon>
        <taxon>Helicina</taxon>
        <taxon>Arionoidea</taxon>
        <taxon>Arionidae</taxon>
        <taxon>Arion</taxon>
    </lineage>
</organism>
<accession>A0A0B6YT51</accession>
<feature type="signal peptide" evidence="4">
    <location>
        <begin position="1"/>
        <end position="18"/>
    </location>
</feature>